<evidence type="ECO:0000259" key="2">
    <source>
        <dbReference type="PROSITE" id="PS50943"/>
    </source>
</evidence>
<organism evidence="3 4">
    <name type="scientific">Streptomyces finlayi</name>
    <dbReference type="NCBI Taxonomy" id="67296"/>
    <lineage>
        <taxon>Bacteria</taxon>
        <taxon>Bacillati</taxon>
        <taxon>Actinomycetota</taxon>
        <taxon>Actinomycetes</taxon>
        <taxon>Kitasatosporales</taxon>
        <taxon>Streptomycetaceae</taxon>
        <taxon>Streptomyces</taxon>
    </lineage>
</organism>
<dbReference type="SUPFAM" id="SSF50475">
    <property type="entry name" value="FMN-binding split barrel"/>
    <property type="match status" value="1"/>
</dbReference>
<keyword evidence="4" id="KW-1185">Reference proteome</keyword>
<protein>
    <submittedName>
        <fullName evidence="3">Helix-turn-helix domain-containing protein</fullName>
    </submittedName>
</protein>
<sequence>MSEQPQPGPAGPEHVTGDFGRRVEARRKQLGLSRDEIAHRAGSAPGYITYVEEQSATPGIGFMLRLADALGTSLEELSGATVDLPPGTGQAAYHPELLTLDREECWALLGTHGVGRVGVATGEGPAIVPVNYVVNDGSVAFRTAAGALPARTVDHEIAFEVDRIDEAFSRGWSVLVVGRAREVTDPAAQRVLTERAPTEPWAGGDRHLWISVQASRVTGRRIFVRDAPA</sequence>
<evidence type="ECO:0000313" key="3">
    <source>
        <dbReference type="EMBL" id="QNE73379.1"/>
    </source>
</evidence>
<dbReference type="Pfam" id="PF12900">
    <property type="entry name" value="Pyridox_ox_2"/>
    <property type="match status" value="1"/>
</dbReference>
<dbReference type="GO" id="GO:0003677">
    <property type="term" value="F:DNA binding"/>
    <property type="evidence" value="ECO:0007669"/>
    <property type="project" value="InterPro"/>
</dbReference>
<evidence type="ECO:0000313" key="4">
    <source>
        <dbReference type="Proteomes" id="UP000515307"/>
    </source>
</evidence>
<evidence type="ECO:0000256" key="1">
    <source>
        <dbReference type="SAM" id="MobiDB-lite"/>
    </source>
</evidence>
<accession>A0A7G7BDG4</accession>
<dbReference type="InterPro" id="IPR001387">
    <property type="entry name" value="Cro/C1-type_HTH"/>
</dbReference>
<dbReference type="InterPro" id="IPR012349">
    <property type="entry name" value="Split_barrel_FMN-bd"/>
</dbReference>
<dbReference type="Gene3D" id="2.30.110.10">
    <property type="entry name" value="Electron Transport, Fmn-binding Protein, Chain A"/>
    <property type="match status" value="1"/>
</dbReference>
<dbReference type="Gene3D" id="1.10.260.40">
    <property type="entry name" value="lambda repressor-like DNA-binding domains"/>
    <property type="match status" value="1"/>
</dbReference>
<dbReference type="SUPFAM" id="SSF47413">
    <property type="entry name" value="lambda repressor-like DNA-binding domains"/>
    <property type="match status" value="1"/>
</dbReference>
<dbReference type="CDD" id="cd00093">
    <property type="entry name" value="HTH_XRE"/>
    <property type="match status" value="1"/>
</dbReference>
<dbReference type="InterPro" id="IPR024747">
    <property type="entry name" value="Pyridox_Oxase-rel"/>
</dbReference>
<dbReference type="SMART" id="SM00530">
    <property type="entry name" value="HTH_XRE"/>
    <property type="match status" value="1"/>
</dbReference>
<dbReference type="EMBL" id="CP045702">
    <property type="protein sequence ID" value="QNE73379.1"/>
    <property type="molecule type" value="Genomic_DNA"/>
</dbReference>
<dbReference type="PROSITE" id="PS50943">
    <property type="entry name" value="HTH_CROC1"/>
    <property type="match status" value="1"/>
</dbReference>
<dbReference type="InterPro" id="IPR010982">
    <property type="entry name" value="Lambda_DNA-bd_dom_sf"/>
</dbReference>
<gene>
    <name evidence="3" type="ORF">F0344_00940</name>
</gene>
<feature type="compositionally biased region" description="Pro residues" evidence="1">
    <location>
        <begin position="1"/>
        <end position="10"/>
    </location>
</feature>
<feature type="region of interest" description="Disordered" evidence="1">
    <location>
        <begin position="1"/>
        <end position="20"/>
    </location>
</feature>
<dbReference type="AlphaFoldDB" id="A0A7G7BDG4"/>
<reference evidence="4" key="1">
    <citation type="submission" date="2019-10" db="EMBL/GenBank/DDBJ databases">
        <title>Antimicrobial potential of Antarctic Bacteria.</title>
        <authorList>
            <person name="Benaud N."/>
            <person name="Edwards R.J."/>
            <person name="Ferrari B.C."/>
        </authorList>
    </citation>
    <scope>NUCLEOTIDE SEQUENCE [LARGE SCALE GENOMIC DNA]</scope>
    <source>
        <strain evidence="4">NBSH44</strain>
    </source>
</reference>
<name>A0A7G7BDG4_9ACTN</name>
<feature type="domain" description="HTH cro/C1-type" evidence="2">
    <location>
        <begin position="23"/>
        <end position="77"/>
    </location>
</feature>
<proteinExistence type="predicted"/>
<dbReference type="RefSeq" id="WP_185296946.1">
    <property type="nucleotide sequence ID" value="NZ_CP045702.1"/>
</dbReference>
<dbReference type="Pfam" id="PF01381">
    <property type="entry name" value="HTH_3"/>
    <property type="match status" value="1"/>
</dbReference>
<dbReference type="Proteomes" id="UP000515307">
    <property type="component" value="Chromosome"/>
</dbReference>
<dbReference type="KEGG" id="sfiy:F0344_00940"/>